<reference evidence="1 2" key="1">
    <citation type="submission" date="2019-12" db="EMBL/GenBank/DDBJ databases">
        <title>Draft genome sequences Bradyrhizobium cajani AMBPC1010, Bradyrhizobium pachyrhizi AMBPC1040 and Bradyrhizobium yuanmingense ALSPC3051, three plant growth promoting strains isolated from nodules of Cajanus cajan L. in Dominican Republic.</title>
        <authorList>
            <person name="Flores-Felix J.D."/>
            <person name="Araujo J."/>
            <person name="Diaz-Alcantara C."/>
            <person name="Gonzalez-Andres F."/>
            <person name="Velazquez E."/>
        </authorList>
    </citation>
    <scope>NUCLEOTIDE SEQUENCE [LARGE SCALE GENOMIC DNA]</scope>
    <source>
        <strain evidence="1 2">1010</strain>
    </source>
</reference>
<organism evidence="1 2">
    <name type="scientific">Bradyrhizobium cajani</name>
    <dbReference type="NCBI Taxonomy" id="1928661"/>
    <lineage>
        <taxon>Bacteria</taxon>
        <taxon>Pseudomonadati</taxon>
        <taxon>Pseudomonadota</taxon>
        <taxon>Alphaproteobacteria</taxon>
        <taxon>Hyphomicrobiales</taxon>
        <taxon>Nitrobacteraceae</taxon>
        <taxon>Bradyrhizobium</taxon>
    </lineage>
</organism>
<evidence type="ECO:0000313" key="1">
    <source>
        <dbReference type="EMBL" id="MVT71880.1"/>
    </source>
</evidence>
<dbReference type="RefSeq" id="WP_157327151.1">
    <property type="nucleotide sequence ID" value="NZ_JANADL010000002.1"/>
</dbReference>
<sequence>MVTTTARRFAIALDLLATTLSRFLKSYLVVPRSPQHYLVMQRVVDGKPARRRVFGAGEH</sequence>
<proteinExistence type="predicted"/>
<protein>
    <submittedName>
        <fullName evidence="1">Uncharacterized protein</fullName>
    </submittedName>
</protein>
<dbReference type="EMBL" id="WQNE01000001">
    <property type="protein sequence ID" value="MVT71880.1"/>
    <property type="molecule type" value="Genomic_DNA"/>
</dbReference>
<comment type="caution">
    <text evidence="1">The sequence shown here is derived from an EMBL/GenBank/DDBJ whole genome shotgun (WGS) entry which is preliminary data.</text>
</comment>
<keyword evidence="2" id="KW-1185">Reference proteome</keyword>
<accession>A0A844TB73</accession>
<evidence type="ECO:0000313" key="2">
    <source>
        <dbReference type="Proteomes" id="UP000449969"/>
    </source>
</evidence>
<gene>
    <name evidence="1" type="ORF">GPL20_01925</name>
</gene>
<dbReference type="Proteomes" id="UP000449969">
    <property type="component" value="Unassembled WGS sequence"/>
</dbReference>
<dbReference type="AlphaFoldDB" id="A0A844TB73"/>
<name>A0A844TB73_9BRAD</name>